<dbReference type="Pfam" id="PF00201">
    <property type="entry name" value="UDPGT"/>
    <property type="match status" value="1"/>
</dbReference>
<dbReference type="EMBL" id="WSTA01000092">
    <property type="protein sequence ID" value="MWB99984.1"/>
    <property type="molecule type" value="Genomic_DNA"/>
</dbReference>
<name>A0A6I4P7V6_9MICO</name>
<keyword evidence="2" id="KW-1185">Reference proteome</keyword>
<dbReference type="InterPro" id="IPR050426">
    <property type="entry name" value="Glycosyltransferase_28"/>
</dbReference>
<dbReference type="InterPro" id="IPR002213">
    <property type="entry name" value="UDP_glucos_trans"/>
</dbReference>
<protein>
    <submittedName>
        <fullName evidence="1">Glycosyltransferase</fullName>
    </submittedName>
</protein>
<dbReference type="SUPFAM" id="SSF53756">
    <property type="entry name" value="UDP-Glycosyltransferase/glycogen phosphorylase"/>
    <property type="match status" value="1"/>
</dbReference>
<organism evidence="1 2">
    <name type="scientific">Agromyces seonyuensis</name>
    <dbReference type="NCBI Taxonomy" id="2662446"/>
    <lineage>
        <taxon>Bacteria</taxon>
        <taxon>Bacillati</taxon>
        <taxon>Actinomycetota</taxon>
        <taxon>Actinomycetes</taxon>
        <taxon>Micrococcales</taxon>
        <taxon>Microbacteriaceae</taxon>
        <taxon>Agromyces</taxon>
    </lineage>
</organism>
<dbReference type="PANTHER" id="PTHR48050">
    <property type="entry name" value="STEROL 3-BETA-GLUCOSYLTRANSFERASE"/>
    <property type="match status" value="1"/>
</dbReference>
<dbReference type="Proteomes" id="UP000438182">
    <property type="component" value="Unassembled WGS sequence"/>
</dbReference>
<dbReference type="GO" id="GO:0017000">
    <property type="term" value="P:antibiotic biosynthetic process"/>
    <property type="evidence" value="ECO:0007669"/>
    <property type="project" value="UniProtKB-ARBA"/>
</dbReference>
<sequence>MTMRYLLAVWDGGGATPPCLGAARMLVERGHEVVVYGDPSLTAMVAATGAEHRTWPTAPQRASSAIEHDVLRDWEPRTPIGVFNRLIDRMAAGPADRFAADVGAALDAEHFDAVLADAIVFGALVAAEARGIPSAVLVGSAYLAPSPERSMFDPGSERSMGGFARARDRLAAAMLHRMWDRGLGALNAARASSGLDPLAHLWDQWGRADRVLMLTSVAFDDPSGVPDNVRYVGPVLEDLPADGDATPTAGAGALVVVGLSSSYMEQTDLLGRIARALASLPVRGVITTGPAIDPVEVPTADNLRIVRAASHAELFAHADLVITHAGHGTVIKALATGVPMVCVPLGRDQPMNAARVVRLGAGVRLSPKAGTRAIADAVTQALADPSYRQAAAAIAAGIQAEIASGTLLSELEGLAAVEPTPSEA</sequence>
<dbReference type="PANTHER" id="PTHR48050:SF13">
    <property type="entry name" value="STEROL 3-BETA-GLUCOSYLTRANSFERASE UGT80A2"/>
    <property type="match status" value="1"/>
</dbReference>
<evidence type="ECO:0000313" key="2">
    <source>
        <dbReference type="Proteomes" id="UP000438182"/>
    </source>
</evidence>
<reference evidence="1 2" key="1">
    <citation type="submission" date="2019-12" db="EMBL/GenBank/DDBJ databases">
        <authorList>
            <person name="Kim Y.S."/>
        </authorList>
    </citation>
    <scope>NUCLEOTIDE SEQUENCE [LARGE SCALE GENOMIC DNA]</scope>
    <source>
        <strain evidence="1 2">MMS17-SY077</strain>
    </source>
</reference>
<comment type="caution">
    <text evidence="1">The sequence shown here is derived from an EMBL/GenBank/DDBJ whole genome shotgun (WGS) entry which is preliminary data.</text>
</comment>
<gene>
    <name evidence="1" type="ORF">GB864_15665</name>
</gene>
<keyword evidence="1" id="KW-0808">Transferase</keyword>
<accession>A0A6I4P7V6</accession>
<dbReference type="GO" id="GO:0008194">
    <property type="term" value="F:UDP-glycosyltransferase activity"/>
    <property type="evidence" value="ECO:0007669"/>
    <property type="project" value="InterPro"/>
</dbReference>
<proteinExistence type="predicted"/>
<dbReference type="CDD" id="cd03784">
    <property type="entry name" value="GT1_Gtf-like"/>
    <property type="match status" value="1"/>
</dbReference>
<dbReference type="AlphaFoldDB" id="A0A6I4P7V6"/>
<dbReference type="RefSeq" id="WP_160426639.1">
    <property type="nucleotide sequence ID" value="NZ_WSTA01000092.1"/>
</dbReference>
<evidence type="ECO:0000313" key="1">
    <source>
        <dbReference type="EMBL" id="MWB99984.1"/>
    </source>
</evidence>
<dbReference type="Gene3D" id="3.40.50.2000">
    <property type="entry name" value="Glycogen Phosphorylase B"/>
    <property type="match status" value="2"/>
</dbReference>